<keyword evidence="1 3" id="KW-0732">Signal</keyword>
<evidence type="ECO:0000313" key="6">
    <source>
        <dbReference type="Proteomes" id="UP001140094"/>
    </source>
</evidence>
<name>A0A9W8HWG7_9FUNG</name>
<feature type="region of interest" description="Disordered" evidence="2">
    <location>
        <begin position="124"/>
        <end position="282"/>
    </location>
</feature>
<feature type="signal peptide" evidence="3">
    <location>
        <begin position="1"/>
        <end position="20"/>
    </location>
</feature>
<dbReference type="PANTHER" id="PTHR40633">
    <property type="entry name" value="MATRIX PROTEIN, PUTATIVE (AFU_ORTHOLOGUE AFUA_8G05410)-RELATED"/>
    <property type="match status" value="1"/>
</dbReference>
<reference evidence="5" key="1">
    <citation type="submission" date="2022-07" db="EMBL/GenBank/DDBJ databases">
        <title>Phylogenomic reconstructions and comparative analyses of Kickxellomycotina fungi.</title>
        <authorList>
            <person name="Reynolds N.K."/>
            <person name="Stajich J.E."/>
            <person name="Barry K."/>
            <person name="Grigoriev I.V."/>
            <person name="Crous P."/>
            <person name="Smith M.E."/>
        </authorList>
    </citation>
    <scope>NUCLEOTIDE SEQUENCE</scope>
    <source>
        <strain evidence="5">NRRL 1565</strain>
    </source>
</reference>
<organism evidence="5 6">
    <name type="scientific">Coemansia guatemalensis</name>
    <dbReference type="NCBI Taxonomy" id="2761395"/>
    <lineage>
        <taxon>Eukaryota</taxon>
        <taxon>Fungi</taxon>
        <taxon>Fungi incertae sedis</taxon>
        <taxon>Zoopagomycota</taxon>
        <taxon>Kickxellomycotina</taxon>
        <taxon>Kickxellomycetes</taxon>
        <taxon>Kickxellales</taxon>
        <taxon>Kickxellaceae</taxon>
        <taxon>Coemansia</taxon>
    </lineage>
</organism>
<evidence type="ECO:0000256" key="1">
    <source>
        <dbReference type="ARBA" id="ARBA00022729"/>
    </source>
</evidence>
<dbReference type="EMBL" id="JANBUO010000211">
    <property type="protein sequence ID" value="KAJ2806237.1"/>
    <property type="molecule type" value="Genomic_DNA"/>
</dbReference>
<accession>A0A9W8HWG7</accession>
<feature type="chain" id="PRO_5040949816" description="Yeast cell wall synthesis Kre9/Knh1-like N-terminal domain-containing protein" evidence="3">
    <location>
        <begin position="21"/>
        <end position="302"/>
    </location>
</feature>
<feature type="compositionally biased region" description="Basic and acidic residues" evidence="2">
    <location>
        <begin position="218"/>
        <end position="239"/>
    </location>
</feature>
<dbReference type="InterPro" id="IPR052982">
    <property type="entry name" value="SRP1/TIP1-like"/>
</dbReference>
<gene>
    <name evidence="5" type="ORF">H4R20_001766</name>
</gene>
<evidence type="ECO:0000256" key="3">
    <source>
        <dbReference type="SAM" id="SignalP"/>
    </source>
</evidence>
<proteinExistence type="predicted"/>
<feature type="compositionally biased region" description="Polar residues" evidence="2">
    <location>
        <begin position="158"/>
        <end position="174"/>
    </location>
</feature>
<dbReference type="OrthoDB" id="2432613at2759"/>
<feature type="domain" description="Yeast cell wall synthesis Kre9/Knh1-like N-terminal" evidence="4">
    <location>
        <begin position="29"/>
        <end position="118"/>
    </location>
</feature>
<protein>
    <recommendedName>
        <fullName evidence="4">Yeast cell wall synthesis Kre9/Knh1-like N-terminal domain-containing protein</fullName>
    </recommendedName>
</protein>
<feature type="compositionally biased region" description="Low complexity" evidence="2">
    <location>
        <begin position="175"/>
        <end position="186"/>
    </location>
</feature>
<dbReference type="AlphaFoldDB" id="A0A9W8HWG7"/>
<evidence type="ECO:0000313" key="5">
    <source>
        <dbReference type="EMBL" id="KAJ2806237.1"/>
    </source>
</evidence>
<keyword evidence="6" id="KW-1185">Reference proteome</keyword>
<evidence type="ECO:0000259" key="4">
    <source>
        <dbReference type="Pfam" id="PF10342"/>
    </source>
</evidence>
<evidence type="ECO:0000256" key="2">
    <source>
        <dbReference type="SAM" id="MobiDB-lite"/>
    </source>
</evidence>
<dbReference type="Pfam" id="PF10342">
    <property type="entry name" value="Kre9_KNH"/>
    <property type="match status" value="1"/>
</dbReference>
<comment type="caution">
    <text evidence="5">The sequence shown here is derived from an EMBL/GenBank/DDBJ whole genome shotgun (WGS) entry which is preliminary data.</text>
</comment>
<dbReference type="PANTHER" id="PTHR40633:SF1">
    <property type="entry name" value="GPI ANCHORED SERINE-THREONINE RICH PROTEIN (AFU_ORTHOLOGUE AFUA_1G03630)"/>
    <property type="match status" value="1"/>
</dbReference>
<sequence>MVSLSAYAASLLALASAVRAGFYTTYPVGSDAISSGQSIQIQWQPNADAPDLTNVQKYTLKFMTGGNLVQTTVATIGTFDVSQTTVPFTIPQTAPGMYFLMYTADDGSGSSWSTRFSVDGGTSWYPDGVATGEDPSDNSSSSGGGGGIGDPTSIGEEPSSTPSDTVPTDNSSDASTSESGNHGSSSDDPVPSSTKDDNNHNSNDGSDNGNGNGNSNGHGEDTSAKPTEHSQDGDSKEESSLGSDDGESEDDSSNETDSEDTDSSEEDESSEDSSDDESSDTSDAARYILSTAAVLLASVFII</sequence>
<feature type="compositionally biased region" description="Low complexity" evidence="2">
    <location>
        <begin position="131"/>
        <end position="141"/>
    </location>
</feature>
<feature type="compositionally biased region" description="Acidic residues" evidence="2">
    <location>
        <begin position="244"/>
        <end position="280"/>
    </location>
</feature>
<dbReference type="InterPro" id="IPR018466">
    <property type="entry name" value="Kre9/Knh1-like_N"/>
</dbReference>
<dbReference type="Proteomes" id="UP001140094">
    <property type="component" value="Unassembled WGS sequence"/>
</dbReference>